<proteinExistence type="predicted"/>
<dbReference type="EMBL" id="KT007002">
    <property type="protein sequence ID" value="AKQ02671.1"/>
    <property type="molecule type" value="Genomic_DNA"/>
</dbReference>
<sequence length="95" mass="10535">MEKYREMLVQISGRGTARLLDDGDTVSAEVPVRELVETLKTKKETRAVVFDGIITQRILDIAAEMNMHSVVGTKMGTITKQPAGIEVWTRSDFGP</sequence>
<evidence type="ECO:0000313" key="1">
    <source>
        <dbReference type="EMBL" id="AKQ02671.1"/>
    </source>
</evidence>
<dbReference type="AlphaFoldDB" id="A0A0H4T4M4"/>
<name>A0A0H4T4M4_9EURY</name>
<reference evidence="1" key="1">
    <citation type="journal article" date="2015" name="ISME J.">
        <title>Aquifer environment selects for microbial species cohorts in sediment and groundwater.</title>
        <authorList>
            <person name="Hug L.A."/>
            <person name="Thomas B.C."/>
            <person name="Brown C.T."/>
            <person name="Frischkorn K.R."/>
            <person name="Williams K.H."/>
            <person name="Tringe S.G."/>
            <person name="Banfield J.F."/>
        </authorList>
    </citation>
    <scope>NUCLEOTIDE SEQUENCE</scope>
</reference>
<organism evidence="1">
    <name type="scientific">uncultured euryarchaeote Rifle_16ft_4_minimus_37664</name>
    <dbReference type="NCBI Taxonomy" id="1665194"/>
    <lineage>
        <taxon>Archaea</taxon>
        <taxon>Methanobacteriati</taxon>
        <taxon>Methanobacteriota</taxon>
        <taxon>environmental samples</taxon>
    </lineage>
</organism>
<protein>
    <submittedName>
        <fullName evidence="1">Primase protein</fullName>
    </submittedName>
</protein>
<accession>A0A0H4T4M4</accession>